<evidence type="ECO:0000256" key="1">
    <source>
        <dbReference type="ARBA" id="ARBA00007405"/>
    </source>
</evidence>
<dbReference type="EMBL" id="JAHLFV010000016">
    <property type="protein sequence ID" value="MBU3849074.1"/>
    <property type="molecule type" value="Genomic_DNA"/>
</dbReference>
<evidence type="ECO:0000313" key="8">
    <source>
        <dbReference type="Proteomes" id="UP000823914"/>
    </source>
</evidence>
<evidence type="ECO:0000313" key="7">
    <source>
        <dbReference type="EMBL" id="MBU3849074.1"/>
    </source>
</evidence>
<reference evidence="7" key="2">
    <citation type="submission" date="2021-04" db="EMBL/GenBank/DDBJ databases">
        <authorList>
            <person name="Gilroy R."/>
        </authorList>
    </citation>
    <scope>NUCLEOTIDE SEQUENCE</scope>
    <source>
        <strain evidence="7">Gambia15-2214</strain>
    </source>
</reference>
<proteinExistence type="inferred from homology"/>
<comment type="similarity">
    <text evidence="1">Belongs to the ribonucleoside diphosphate reductase class-2 family.</text>
</comment>
<dbReference type="Pfam" id="PF12637">
    <property type="entry name" value="TSCPD"/>
    <property type="match status" value="1"/>
</dbReference>
<dbReference type="NCBIfam" id="TIGR03905">
    <property type="entry name" value="TIGR03905_4_Cys"/>
    <property type="match status" value="1"/>
</dbReference>
<name>A0A9E2L0G2_9SPIR</name>
<feature type="domain" description="TSCPD" evidence="6">
    <location>
        <begin position="2"/>
        <end position="77"/>
    </location>
</feature>
<gene>
    <name evidence="7" type="ORF">IAA16_00740</name>
</gene>
<dbReference type="GO" id="GO:0000166">
    <property type="term" value="F:nucleotide binding"/>
    <property type="evidence" value="ECO:0007669"/>
    <property type="project" value="UniProtKB-KW"/>
</dbReference>
<protein>
    <recommendedName>
        <fullName evidence="2">ribonucleoside-diphosphate reductase</fullName>
        <ecNumber evidence="2">1.17.4.1</ecNumber>
    </recommendedName>
</protein>
<evidence type="ECO:0000259" key="6">
    <source>
        <dbReference type="Pfam" id="PF12637"/>
    </source>
</evidence>
<accession>A0A9E2L0G2</accession>
<dbReference type="GO" id="GO:0004748">
    <property type="term" value="F:ribonucleoside-diphosphate reductase activity, thioredoxin disulfide as acceptor"/>
    <property type="evidence" value="ECO:0007669"/>
    <property type="project" value="UniProtKB-EC"/>
</dbReference>
<keyword evidence="4" id="KW-0547">Nucleotide-binding</keyword>
<comment type="caution">
    <text evidence="7">The sequence shown here is derived from an EMBL/GenBank/DDBJ whole genome shotgun (WGS) entry which is preliminary data.</text>
</comment>
<reference evidence="7" key="1">
    <citation type="journal article" date="2021" name="PeerJ">
        <title>Extensive microbial diversity within the chicken gut microbiome revealed by metagenomics and culture.</title>
        <authorList>
            <person name="Gilroy R."/>
            <person name="Ravi A."/>
            <person name="Getino M."/>
            <person name="Pursley I."/>
            <person name="Horton D.L."/>
            <person name="Alikhan N.F."/>
            <person name="Baker D."/>
            <person name="Gharbi K."/>
            <person name="Hall N."/>
            <person name="Watson M."/>
            <person name="Adriaenssens E.M."/>
            <person name="Foster-Nyarko E."/>
            <person name="Jarju S."/>
            <person name="Secka A."/>
            <person name="Antonio M."/>
            <person name="Oren A."/>
            <person name="Chaudhuri R.R."/>
            <person name="La Ragione R."/>
            <person name="Hildebrand F."/>
            <person name="Pallen M.J."/>
        </authorList>
    </citation>
    <scope>NUCLEOTIDE SEQUENCE</scope>
    <source>
        <strain evidence="7">Gambia15-2214</strain>
    </source>
</reference>
<dbReference type="EC" id="1.17.4.1" evidence="2"/>
<dbReference type="Proteomes" id="UP000823914">
    <property type="component" value="Unassembled WGS sequence"/>
</dbReference>
<evidence type="ECO:0000256" key="5">
    <source>
        <dbReference type="ARBA" id="ARBA00047754"/>
    </source>
</evidence>
<evidence type="ECO:0000256" key="3">
    <source>
        <dbReference type="ARBA" id="ARBA00022634"/>
    </source>
</evidence>
<dbReference type="GO" id="GO:0071897">
    <property type="term" value="P:DNA biosynthetic process"/>
    <property type="evidence" value="ECO:0007669"/>
    <property type="project" value="UniProtKB-KW"/>
</dbReference>
<organism evidence="7 8">
    <name type="scientific">Candidatus Treponema excrementipullorum</name>
    <dbReference type="NCBI Taxonomy" id="2838768"/>
    <lineage>
        <taxon>Bacteria</taxon>
        <taxon>Pseudomonadati</taxon>
        <taxon>Spirochaetota</taxon>
        <taxon>Spirochaetia</taxon>
        <taxon>Spirochaetales</taxon>
        <taxon>Treponemataceae</taxon>
        <taxon>Treponema</taxon>
    </lineage>
</organism>
<evidence type="ECO:0000256" key="2">
    <source>
        <dbReference type="ARBA" id="ARBA00012274"/>
    </source>
</evidence>
<comment type="catalytic activity">
    <reaction evidence="5">
        <text>a 2'-deoxyribonucleoside 5'-diphosphate + [thioredoxin]-disulfide + H2O = a ribonucleoside 5'-diphosphate + [thioredoxin]-dithiol</text>
        <dbReference type="Rhea" id="RHEA:23252"/>
        <dbReference type="Rhea" id="RHEA-COMP:10698"/>
        <dbReference type="Rhea" id="RHEA-COMP:10700"/>
        <dbReference type="ChEBI" id="CHEBI:15377"/>
        <dbReference type="ChEBI" id="CHEBI:29950"/>
        <dbReference type="ChEBI" id="CHEBI:50058"/>
        <dbReference type="ChEBI" id="CHEBI:57930"/>
        <dbReference type="ChEBI" id="CHEBI:73316"/>
        <dbReference type="EC" id="1.17.4.1"/>
    </reaction>
</comment>
<evidence type="ECO:0000256" key="4">
    <source>
        <dbReference type="ARBA" id="ARBA00022741"/>
    </source>
</evidence>
<dbReference type="AlphaFoldDB" id="A0A9E2L0G2"/>
<keyword evidence="3" id="KW-0237">DNA synthesis</keyword>
<sequence length="82" mass="8700">MTYKTSGVCSKSIDYEIVEGKLHNVSFTGGCNGNLQGIGKLVEGMTPADVISRLEGIKCGFKNTSCPDQLARALKQAGYDAL</sequence>
<dbReference type="InterPro" id="IPR024434">
    <property type="entry name" value="TSCPD_dom"/>
</dbReference>
<dbReference type="InterPro" id="IPR023806">
    <property type="entry name" value="CHP03905"/>
</dbReference>